<dbReference type="OrthoDB" id="5492672at2"/>
<evidence type="ECO:0008006" key="3">
    <source>
        <dbReference type="Google" id="ProtNLM"/>
    </source>
</evidence>
<dbReference type="eggNOG" id="COG3361">
    <property type="taxonomic scope" value="Bacteria"/>
</dbReference>
<dbReference type="Pfam" id="PF09844">
    <property type="entry name" value="DUF2071"/>
    <property type="match status" value="1"/>
</dbReference>
<dbReference type="PATRIC" id="fig|880071.3.peg.2667"/>
<dbReference type="Proteomes" id="UP000006054">
    <property type="component" value="Chromosome"/>
</dbReference>
<dbReference type="InterPro" id="IPR018644">
    <property type="entry name" value="DUF2071"/>
</dbReference>
<organism evidence="1 2">
    <name type="scientific">Bernardetia litoralis (strain ATCC 23117 / DSM 6794 / NBRC 15988 / NCIMB 1366 / Fx l1 / Sio-4)</name>
    <name type="common">Flexibacter litoralis</name>
    <dbReference type="NCBI Taxonomy" id="880071"/>
    <lineage>
        <taxon>Bacteria</taxon>
        <taxon>Pseudomonadati</taxon>
        <taxon>Bacteroidota</taxon>
        <taxon>Cytophagia</taxon>
        <taxon>Cytophagales</taxon>
        <taxon>Bernardetiaceae</taxon>
        <taxon>Bernardetia</taxon>
    </lineage>
</organism>
<dbReference type="EMBL" id="CP003345">
    <property type="protein sequence ID" value="AFM05038.1"/>
    <property type="molecule type" value="Genomic_DNA"/>
</dbReference>
<dbReference type="STRING" id="880071.Fleli_2681"/>
<evidence type="ECO:0000313" key="2">
    <source>
        <dbReference type="Proteomes" id="UP000006054"/>
    </source>
</evidence>
<sequence length="256" mass="29978">MLDFLKKHPFPVKAFFDYSLVFSFAVPKEELQNKIPSCLELDTFKKLDNKTGKETEYAFVAVAMVKTKELRPKGFPKFMGNDFFLIGYRIFVNYIDSKGKKLRGLYILKSETNKAKMQILGGIFTQYKYSIIDINTHKKGNKFSIFSNKTEFVAKVEFEENTELPKDSPFKNWKEARRFAGPLPNTFTFNPKTNEVLIIKGLRQNWRPNPVKVLEYKIPFLEELNLKNPILANAFQIENIPYEWEKGRTEKWNTAK</sequence>
<dbReference type="AlphaFoldDB" id="I4AM53"/>
<dbReference type="RefSeq" id="WP_014798475.1">
    <property type="nucleotide sequence ID" value="NC_018018.1"/>
</dbReference>
<proteinExistence type="predicted"/>
<dbReference type="KEGG" id="fli:Fleli_2681"/>
<name>I4AM53_BERLS</name>
<gene>
    <name evidence="1" type="ordered locus">Fleli_2681</name>
</gene>
<reference evidence="2" key="1">
    <citation type="submission" date="2012-06" db="EMBL/GenBank/DDBJ databases">
        <title>The complete genome of Flexibacter litoralis DSM 6794.</title>
        <authorList>
            <person name="Lucas S."/>
            <person name="Copeland A."/>
            <person name="Lapidus A."/>
            <person name="Glavina del Rio T."/>
            <person name="Dalin E."/>
            <person name="Tice H."/>
            <person name="Bruce D."/>
            <person name="Goodwin L."/>
            <person name="Pitluck S."/>
            <person name="Peters L."/>
            <person name="Ovchinnikova G."/>
            <person name="Lu M."/>
            <person name="Kyrpides N."/>
            <person name="Mavromatis K."/>
            <person name="Ivanova N."/>
            <person name="Brettin T."/>
            <person name="Detter J.C."/>
            <person name="Han C."/>
            <person name="Larimer F."/>
            <person name="Land M."/>
            <person name="Hauser L."/>
            <person name="Markowitz V."/>
            <person name="Cheng J.-F."/>
            <person name="Hugenholtz P."/>
            <person name="Woyke T."/>
            <person name="Wu D."/>
            <person name="Spring S."/>
            <person name="Lang E."/>
            <person name="Kopitz M."/>
            <person name="Brambilla E."/>
            <person name="Klenk H.-P."/>
            <person name="Eisen J.A."/>
        </authorList>
    </citation>
    <scope>NUCLEOTIDE SEQUENCE [LARGE SCALE GENOMIC DNA]</scope>
    <source>
        <strain evidence="2">ATCC 23117 / DSM 6794 / NBRC 15988 / NCIMB 1366 / Sio-4</strain>
    </source>
</reference>
<dbReference type="HOGENOM" id="CLU_1132387_0_0_10"/>
<accession>I4AM53</accession>
<evidence type="ECO:0000313" key="1">
    <source>
        <dbReference type="EMBL" id="AFM05038.1"/>
    </source>
</evidence>
<keyword evidence="2" id="KW-1185">Reference proteome</keyword>
<protein>
    <recommendedName>
        <fullName evidence="3">Acetoacetate decarboxylase (ADC)</fullName>
    </recommendedName>
</protein>